<accession>A0A2S4HIW7</accession>
<proteinExistence type="predicted"/>
<dbReference type="EMBL" id="PQGG01000010">
    <property type="protein sequence ID" value="POP53926.1"/>
    <property type="molecule type" value="Genomic_DNA"/>
</dbReference>
<keyword evidence="1" id="KW-0472">Membrane</keyword>
<evidence type="ECO:0008006" key="4">
    <source>
        <dbReference type="Google" id="ProtNLM"/>
    </source>
</evidence>
<evidence type="ECO:0000313" key="2">
    <source>
        <dbReference type="EMBL" id="POP53926.1"/>
    </source>
</evidence>
<protein>
    <recommendedName>
        <fullName evidence="4">DUF4386 domain-containing protein</fullName>
    </recommendedName>
</protein>
<organism evidence="2 3">
    <name type="scientific">Zhongshania marina</name>
    <dbReference type="NCBI Taxonomy" id="2304603"/>
    <lineage>
        <taxon>Bacteria</taxon>
        <taxon>Pseudomonadati</taxon>
        <taxon>Pseudomonadota</taxon>
        <taxon>Gammaproteobacteria</taxon>
        <taxon>Cellvibrionales</taxon>
        <taxon>Spongiibacteraceae</taxon>
        <taxon>Zhongshania</taxon>
    </lineage>
</organism>
<dbReference type="RefSeq" id="WP_103683366.1">
    <property type="nucleotide sequence ID" value="NZ_PQGG01000010.1"/>
</dbReference>
<gene>
    <name evidence="2" type="ORF">C0068_04880</name>
</gene>
<sequence>MDENTKLMYQRLSLYSGPFFVITFVIFWAWMGDNLPPPHPDWPAQAFTDRYVEHLTGIRVGFLVALITICFYLPWTGYVTARMMRIERGHYPVLSYLQLMGGCLTVMVVSISMFCWVVAAQRPERSPELTQMLTDAGWLMNDTVYMCTTLQMFAMALCFLHDKTSKIPVMPNWANYLTIFCGATFFPASLTAILRDGPFAYDGLIGFWLPYPAWLIWLFVATYYLIKDLNRRVADGED</sequence>
<evidence type="ECO:0000256" key="1">
    <source>
        <dbReference type="SAM" id="Phobius"/>
    </source>
</evidence>
<keyword evidence="1" id="KW-1133">Transmembrane helix</keyword>
<dbReference type="Proteomes" id="UP000237222">
    <property type="component" value="Unassembled WGS sequence"/>
</dbReference>
<dbReference type="OrthoDB" id="7066463at2"/>
<keyword evidence="1" id="KW-0812">Transmembrane</keyword>
<feature type="transmembrane region" description="Helical" evidence="1">
    <location>
        <begin position="205"/>
        <end position="226"/>
    </location>
</feature>
<feature type="transmembrane region" description="Helical" evidence="1">
    <location>
        <begin position="143"/>
        <end position="161"/>
    </location>
</feature>
<dbReference type="AlphaFoldDB" id="A0A2S4HIW7"/>
<reference evidence="2" key="1">
    <citation type="submission" date="2018-01" db="EMBL/GenBank/DDBJ databases">
        <authorList>
            <person name="Yu X.-D."/>
        </authorList>
    </citation>
    <scope>NUCLEOTIDE SEQUENCE</scope>
    <source>
        <strain evidence="2">ZX-21</strain>
    </source>
</reference>
<feature type="transmembrane region" description="Helical" evidence="1">
    <location>
        <begin position="173"/>
        <end position="193"/>
    </location>
</feature>
<feature type="transmembrane region" description="Helical" evidence="1">
    <location>
        <begin position="12"/>
        <end position="31"/>
    </location>
</feature>
<feature type="transmembrane region" description="Helical" evidence="1">
    <location>
        <begin position="51"/>
        <end position="75"/>
    </location>
</feature>
<comment type="caution">
    <text evidence="2">The sequence shown here is derived from an EMBL/GenBank/DDBJ whole genome shotgun (WGS) entry which is preliminary data.</text>
</comment>
<name>A0A2S4HIW7_9GAMM</name>
<evidence type="ECO:0000313" key="3">
    <source>
        <dbReference type="Proteomes" id="UP000237222"/>
    </source>
</evidence>
<feature type="transmembrane region" description="Helical" evidence="1">
    <location>
        <begin position="96"/>
        <end position="119"/>
    </location>
</feature>